<gene>
    <name evidence="2" type="ORF">DRP44_07070</name>
</gene>
<proteinExistence type="predicted"/>
<dbReference type="Proteomes" id="UP000282321">
    <property type="component" value="Unassembled WGS sequence"/>
</dbReference>
<keyword evidence="1" id="KW-1133">Transmembrane helix</keyword>
<reference evidence="2 3" key="1">
    <citation type="submission" date="2018-06" db="EMBL/GenBank/DDBJ databases">
        <title>Extensive metabolic versatility and redundancy in microbially diverse, dynamic hydrothermal sediments.</title>
        <authorList>
            <person name="Dombrowski N."/>
            <person name="Teske A."/>
            <person name="Baker B.J."/>
        </authorList>
    </citation>
    <scope>NUCLEOTIDE SEQUENCE [LARGE SCALE GENOMIC DNA]</scope>
    <source>
        <strain evidence="2">B35_G9</strain>
    </source>
</reference>
<organism evidence="2 3">
    <name type="scientific">candidate division TA06 bacterium</name>
    <dbReference type="NCBI Taxonomy" id="2250710"/>
    <lineage>
        <taxon>Bacteria</taxon>
        <taxon>Bacteria division TA06</taxon>
    </lineage>
</organism>
<dbReference type="AlphaFoldDB" id="A0A660S5Q2"/>
<accession>A0A660S5Q2</accession>
<name>A0A660S5Q2_UNCT6</name>
<dbReference type="EMBL" id="QNBC01000112">
    <property type="protein sequence ID" value="RKX65076.1"/>
    <property type="molecule type" value="Genomic_DNA"/>
</dbReference>
<dbReference type="NCBIfam" id="TIGR02532">
    <property type="entry name" value="IV_pilin_GFxxxE"/>
    <property type="match status" value="1"/>
</dbReference>
<evidence type="ECO:0008006" key="4">
    <source>
        <dbReference type="Google" id="ProtNLM"/>
    </source>
</evidence>
<keyword evidence="1" id="KW-0812">Transmembrane</keyword>
<protein>
    <recommendedName>
        <fullName evidence="4">Prepilin-type N-terminal cleavage/methylation domain-containing protein</fullName>
    </recommendedName>
</protein>
<dbReference type="PROSITE" id="PS00409">
    <property type="entry name" value="PROKAR_NTER_METHYL"/>
    <property type="match status" value="1"/>
</dbReference>
<dbReference type="InterPro" id="IPR045584">
    <property type="entry name" value="Pilin-like"/>
</dbReference>
<sequence length="167" mass="20118">MMDRKRSSGFTLIEITVVIVILGILASLSVADFVKIKARIRQNIMKNKLKEIWNNEQLFYGEYDHFGPGPNVYNNVAYSRNGKYREGDTLSMYRKGPNLNVRFMKSDPYYYYIYWYNRPEYNISYCYIAARGNIDSDPTQDYRYIYYYSYGNYKVFYERQIVDDLRR</sequence>
<keyword evidence="1" id="KW-0472">Membrane</keyword>
<dbReference type="SUPFAM" id="SSF54523">
    <property type="entry name" value="Pili subunits"/>
    <property type="match status" value="1"/>
</dbReference>
<evidence type="ECO:0000313" key="3">
    <source>
        <dbReference type="Proteomes" id="UP000282321"/>
    </source>
</evidence>
<dbReference type="InterPro" id="IPR012902">
    <property type="entry name" value="N_methyl_site"/>
</dbReference>
<feature type="transmembrane region" description="Helical" evidence="1">
    <location>
        <begin position="12"/>
        <end position="34"/>
    </location>
</feature>
<dbReference type="Pfam" id="PF07963">
    <property type="entry name" value="N_methyl"/>
    <property type="match status" value="1"/>
</dbReference>
<evidence type="ECO:0000313" key="2">
    <source>
        <dbReference type="EMBL" id="RKX65076.1"/>
    </source>
</evidence>
<comment type="caution">
    <text evidence="2">The sequence shown here is derived from an EMBL/GenBank/DDBJ whole genome shotgun (WGS) entry which is preliminary data.</text>
</comment>
<evidence type="ECO:0000256" key="1">
    <source>
        <dbReference type="SAM" id="Phobius"/>
    </source>
</evidence>
<dbReference type="Gene3D" id="3.30.700.10">
    <property type="entry name" value="Glycoprotein, Type 4 Pilin"/>
    <property type="match status" value="1"/>
</dbReference>